<reference evidence="5" key="1">
    <citation type="journal article" date="2021" name="Elife">
        <title>Highly contiguous assemblies of 101 drosophilid genomes.</title>
        <authorList>
            <person name="Kim B.Y."/>
            <person name="Wang J.R."/>
            <person name="Miller D.E."/>
            <person name="Barmina O."/>
            <person name="Delaney E."/>
            <person name="Thompson A."/>
            <person name="Comeault A.A."/>
            <person name="Peede D."/>
            <person name="D'Agostino E.R."/>
            <person name="Pelaez J."/>
            <person name="Aguilar J.M."/>
            <person name="Haji D."/>
            <person name="Matsunaga T."/>
            <person name="Armstrong E.E."/>
            <person name="Zych M."/>
            <person name="Ogawa Y."/>
            <person name="Stamenkovic-Radak M."/>
            <person name="Jelic M."/>
            <person name="Veselinovic M.S."/>
            <person name="Tanaskovic M."/>
            <person name="Eric P."/>
            <person name="Gao J.J."/>
            <person name="Katoh T.K."/>
            <person name="Toda M.J."/>
            <person name="Watabe H."/>
            <person name="Watada M."/>
            <person name="Davis J.S."/>
            <person name="Moyle L.C."/>
            <person name="Manoli G."/>
            <person name="Bertolini E."/>
            <person name="Kostal V."/>
            <person name="Hawley R.S."/>
            <person name="Takahashi A."/>
            <person name="Jones C.D."/>
            <person name="Price D.K."/>
            <person name="Whiteman N."/>
            <person name="Kopp A."/>
            <person name="Matute D.R."/>
            <person name="Petrov D.A."/>
        </authorList>
    </citation>
    <scope>NUCLEOTIDE SEQUENCE [LARGE SCALE GENOMIC DNA]</scope>
</reference>
<feature type="region of interest" description="Disordered" evidence="1">
    <location>
        <begin position="351"/>
        <end position="381"/>
    </location>
</feature>
<dbReference type="Pfam" id="PF03020">
    <property type="entry name" value="LEM"/>
    <property type="match status" value="1"/>
</dbReference>
<dbReference type="PROSITE" id="PS50954">
    <property type="entry name" value="LEM"/>
    <property type="match status" value="1"/>
</dbReference>
<evidence type="ECO:0000256" key="2">
    <source>
        <dbReference type="SAM" id="Phobius"/>
    </source>
</evidence>
<feature type="compositionally biased region" description="Low complexity" evidence="1">
    <location>
        <begin position="91"/>
        <end position="103"/>
    </location>
</feature>
<feature type="domain" description="LEM" evidence="3">
    <location>
        <begin position="4"/>
        <end position="48"/>
    </location>
</feature>
<feature type="compositionally biased region" description="Low complexity" evidence="1">
    <location>
        <begin position="363"/>
        <end position="375"/>
    </location>
</feature>
<keyword evidence="2" id="KW-1133">Transmembrane helix</keyword>
<dbReference type="Proteomes" id="UP001652680">
    <property type="component" value="Unassembled WGS sequence"/>
</dbReference>
<dbReference type="SUPFAM" id="SSF63451">
    <property type="entry name" value="LEM domain"/>
    <property type="match status" value="1"/>
</dbReference>
<dbReference type="EnsemblMetazoa" id="XM_017133434.2">
    <property type="protein sequence ID" value="XP_016988923.1"/>
    <property type="gene ID" value="LOC108051347"/>
</dbReference>
<feature type="transmembrane region" description="Helical" evidence="2">
    <location>
        <begin position="412"/>
        <end position="428"/>
    </location>
</feature>
<dbReference type="GeneID" id="108051347"/>
<protein>
    <submittedName>
        <fullName evidence="6">Otefin</fullName>
    </submittedName>
</protein>
<dbReference type="OrthoDB" id="8068829at2759"/>
<feature type="compositionally biased region" description="Low complexity" evidence="1">
    <location>
        <begin position="70"/>
        <end position="82"/>
    </location>
</feature>
<evidence type="ECO:0000313" key="5">
    <source>
        <dbReference type="Proteomes" id="UP001652680"/>
    </source>
</evidence>
<feature type="compositionally biased region" description="Polar residues" evidence="1">
    <location>
        <begin position="210"/>
        <end position="219"/>
    </location>
</feature>
<reference evidence="6" key="2">
    <citation type="submission" date="2025-04" db="UniProtKB">
        <authorList>
            <consortium name="RefSeq"/>
        </authorList>
    </citation>
    <scope>IDENTIFICATION</scope>
</reference>
<evidence type="ECO:0000313" key="6">
    <source>
        <dbReference type="RefSeq" id="XP_016988923.1"/>
    </source>
</evidence>
<evidence type="ECO:0000259" key="3">
    <source>
        <dbReference type="PROSITE" id="PS50954"/>
    </source>
</evidence>
<keyword evidence="2" id="KW-0812">Transmembrane</keyword>
<dbReference type="RefSeq" id="XP_016988923.1">
    <property type="nucleotide sequence ID" value="XM_017133434.1"/>
</dbReference>
<feature type="compositionally biased region" description="Basic and acidic residues" evidence="1">
    <location>
        <begin position="104"/>
        <end position="118"/>
    </location>
</feature>
<organism evidence="6">
    <name type="scientific">Drosophila rhopaloa</name>
    <name type="common">Fruit fly</name>
    <dbReference type="NCBI Taxonomy" id="1041015"/>
    <lineage>
        <taxon>Eukaryota</taxon>
        <taxon>Metazoa</taxon>
        <taxon>Ecdysozoa</taxon>
        <taxon>Arthropoda</taxon>
        <taxon>Hexapoda</taxon>
        <taxon>Insecta</taxon>
        <taxon>Pterygota</taxon>
        <taxon>Neoptera</taxon>
        <taxon>Endopterygota</taxon>
        <taxon>Diptera</taxon>
        <taxon>Brachycera</taxon>
        <taxon>Muscomorpha</taxon>
        <taxon>Ephydroidea</taxon>
        <taxon>Drosophilidae</taxon>
        <taxon>Drosophila</taxon>
        <taxon>Sophophora</taxon>
    </lineage>
</organism>
<evidence type="ECO:0000313" key="4">
    <source>
        <dbReference type="EnsemblMetazoa" id="XP_016988923.1"/>
    </source>
</evidence>
<feature type="region of interest" description="Disordered" evidence="1">
    <location>
        <begin position="186"/>
        <end position="283"/>
    </location>
</feature>
<dbReference type="SMART" id="SM00540">
    <property type="entry name" value="LEM"/>
    <property type="match status" value="1"/>
</dbReference>
<evidence type="ECO:0000256" key="1">
    <source>
        <dbReference type="SAM" id="MobiDB-lite"/>
    </source>
</evidence>
<proteinExistence type="predicted"/>
<dbReference type="CDD" id="cd12934">
    <property type="entry name" value="LEM"/>
    <property type="match status" value="1"/>
</dbReference>
<feature type="region of interest" description="Disordered" evidence="1">
    <location>
        <begin position="42"/>
        <end position="168"/>
    </location>
</feature>
<accession>A0A6P4FN37</accession>
<dbReference type="Gene3D" id="1.10.720.40">
    <property type="match status" value="1"/>
</dbReference>
<reference evidence="4" key="3">
    <citation type="submission" date="2025-05" db="UniProtKB">
        <authorList>
            <consortium name="EnsemblMetazoa"/>
        </authorList>
    </citation>
    <scope>IDENTIFICATION</scope>
</reference>
<gene>
    <name evidence="6" type="primary">LOC108051347</name>
    <name evidence="4" type="synonym">108051347</name>
</gene>
<dbReference type="OMA" id="EPRRPTY"/>
<dbReference type="AlphaFoldDB" id="A0A6P4FN37"/>
<dbReference type="InterPro" id="IPR003887">
    <property type="entry name" value="LEM_dom"/>
</dbReference>
<dbReference type="InterPro" id="IPR011015">
    <property type="entry name" value="LEM/LEM-like_dom_sf"/>
</dbReference>
<name>A0A6P4FN37_DRORH</name>
<keyword evidence="2" id="KW-0472">Membrane</keyword>
<sequence>MADVDDFDSLSNAELRAKMLAQGLPNIPVTDSSRKVLVKRLRASIGGQASPAASPKKSSRRETLAPGPIPVASAPAAASTPVDKLDGNKVAPATKARRTIAATEAKEAERRRPEEPVVVRKPTAVAAPPIQTRRTSTSSTGFERKVVEPVKKPQPIAEEPASNKRADREEKYLKVNSLIVLESDEEEDEQLAQAANLVEQQHAAREKATSKLTSSGTTTYEYKSKVSSVVEPPRRPVYEPTPAPVEPPRRPVYEPTPAPVLAPSGPSARTQTQTSSARSYDYLNNPTGRYSSYVRTAAQGYVTAEAPPAPSYTSSNYRSTYANELSDENEGEDDQYESTFAQNLARLRAERIGDRSSPYSRRTLASGSTASGSLGYEPRARRSLRPDDNSISVAFGRWWNSLEQKYHIKSKLFILFVVVLLIGIYSIFF</sequence>
<feature type="compositionally biased region" description="Polar residues" evidence="1">
    <location>
        <begin position="132"/>
        <end position="141"/>
    </location>
</feature>
<feature type="compositionally biased region" description="Polar residues" evidence="1">
    <location>
        <begin position="267"/>
        <end position="283"/>
    </location>
</feature>
<keyword evidence="5" id="KW-1185">Reference proteome</keyword>
<feature type="compositionally biased region" description="Basic and acidic residues" evidence="1">
    <location>
        <begin position="142"/>
        <end position="151"/>
    </location>
</feature>